<dbReference type="EMBL" id="PFEB01000057">
    <property type="protein sequence ID" value="PJE60192.1"/>
    <property type="molecule type" value="Genomic_DNA"/>
</dbReference>
<accession>A0A2M8KJV5</accession>
<evidence type="ECO:0000256" key="6">
    <source>
        <dbReference type="ARBA" id="ARBA00022741"/>
    </source>
</evidence>
<evidence type="ECO:0000313" key="11">
    <source>
        <dbReference type="EMBL" id="PJE60192.1"/>
    </source>
</evidence>
<dbReference type="GO" id="GO:0046872">
    <property type="term" value="F:metal ion binding"/>
    <property type="evidence" value="ECO:0007669"/>
    <property type="project" value="UniProtKB-KW"/>
</dbReference>
<keyword evidence="5" id="KW-0479">Metal-binding</keyword>
<evidence type="ECO:0000313" key="12">
    <source>
        <dbReference type="Proteomes" id="UP000231434"/>
    </source>
</evidence>
<evidence type="ECO:0000256" key="1">
    <source>
        <dbReference type="ARBA" id="ARBA00001946"/>
    </source>
</evidence>
<keyword evidence="8" id="KW-0067">ATP-binding</keyword>
<dbReference type="PANTHER" id="PTHR43030">
    <property type="entry name" value="PHOSPHOENOLPYRUVATE SYNTHASE"/>
    <property type="match status" value="1"/>
</dbReference>
<feature type="domain" description="Pyruvate phosphate dikinase AMP/ATP-binding" evidence="10">
    <location>
        <begin position="66"/>
        <end position="111"/>
    </location>
</feature>
<evidence type="ECO:0000256" key="7">
    <source>
        <dbReference type="ARBA" id="ARBA00022777"/>
    </source>
</evidence>
<evidence type="ECO:0000259" key="10">
    <source>
        <dbReference type="Pfam" id="PF01326"/>
    </source>
</evidence>
<dbReference type="Pfam" id="PF01326">
    <property type="entry name" value="PPDK_N"/>
    <property type="match status" value="1"/>
</dbReference>
<evidence type="ECO:0000256" key="8">
    <source>
        <dbReference type="ARBA" id="ARBA00022840"/>
    </source>
</evidence>
<reference evidence="12" key="1">
    <citation type="submission" date="2017-09" db="EMBL/GenBank/DDBJ databases">
        <title>Depth-based differentiation of microbial function through sediment-hosted aquifers and enrichment of novel symbionts in the deep terrestrial subsurface.</title>
        <authorList>
            <person name="Probst A.J."/>
            <person name="Ladd B."/>
            <person name="Jarett J.K."/>
            <person name="Geller-Mcgrath D.E."/>
            <person name="Sieber C.M.K."/>
            <person name="Emerson J.B."/>
            <person name="Anantharaman K."/>
            <person name="Thomas B.C."/>
            <person name="Malmstrom R."/>
            <person name="Stieglmeier M."/>
            <person name="Klingl A."/>
            <person name="Woyke T."/>
            <person name="Ryan C.M."/>
            <person name="Banfield J.F."/>
        </authorList>
    </citation>
    <scope>NUCLEOTIDE SEQUENCE [LARGE SCALE GENOMIC DNA]</scope>
</reference>
<keyword evidence="6" id="KW-0547">Nucleotide-binding</keyword>
<dbReference type="InterPro" id="IPR002192">
    <property type="entry name" value="PPDK_AMP/ATP-bd"/>
</dbReference>
<evidence type="ECO:0000256" key="9">
    <source>
        <dbReference type="ARBA" id="ARBA00022842"/>
    </source>
</evidence>
<comment type="caution">
    <text evidence="11">The sequence shown here is derived from an EMBL/GenBank/DDBJ whole genome shotgun (WGS) entry which is preliminary data.</text>
</comment>
<dbReference type="AlphaFoldDB" id="A0A2M8KJV5"/>
<keyword evidence="7" id="KW-0418">Kinase</keyword>
<dbReference type="Proteomes" id="UP000231434">
    <property type="component" value="Unassembled WGS sequence"/>
</dbReference>
<dbReference type="PANTHER" id="PTHR43030:SF1">
    <property type="entry name" value="PHOSPHOENOLPYRUVATE SYNTHASE"/>
    <property type="match status" value="1"/>
</dbReference>
<name>A0A2M8KJV5_9BACT</name>
<gene>
    <name evidence="11" type="ORF">COU86_05880</name>
</gene>
<organism evidence="11 12">
    <name type="scientific">Candidatus Roizmanbacteria bacterium CG10_big_fil_rev_8_21_14_0_10_36_26</name>
    <dbReference type="NCBI Taxonomy" id="1974851"/>
    <lineage>
        <taxon>Bacteria</taxon>
        <taxon>Candidatus Roizmaniibacteriota</taxon>
    </lineage>
</organism>
<evidence type="ECO:0000256" key="4">
    <source>
        <dbReference type="ARBA" id="ARBA00022679"/>
    </source>
</evidence>
<proteinExistence type="inferred from homology"/>
<keyword evidence="9" id="KW-0460">Magnesium</keyword>
<sequence>MIIMVHQMINPALAGNIFTVNVINRNKHFILIEAINGSGHKVTDGTGLPEKILINREDFSFKSSSKGINQDLIRELARMAFKIEKFFQYPQDIEWAVEKGKIYILQSRPLTLII</sequence>
<evidence type="ECO:0000256" key="5">
    <source>
        <dbReference type="ARBA" id="ARBA00022723"/>
    </source>
</evidence>
<dbReference type="GO" id="GO:0005524">
    <property type="term" value="F:ATP binding"/>
    <property type="evidence" value="ECO:0007669"/>
    <property type="project" value="UniProtKB-KW"/>
</dbReference>
<dbReference type="Gene3D" id="3.30.470.20">
    <property type="entry name" value="ATP-grasp fold, B domain"/>
    <property type="match status" value="2"/>
</dbReference>
<dbReference type="GO" id="GO:0008986">
    <property type="term" value="F:pyruvate, water dikinase activity"/>
    <property type="evidence" value="ECO:0007669"/>
    <property type="project" value="InterPro"/>
</dbReference>
<evidence type="ECO:0000256" key="2">
    <source>
        <dbReference type="ARBA" id="ARBA00007837"/>
    </source>
</evidence>
<comment type="similarity">
    <text evidence="2">Belongs to the PEP-utilizing enzyme family.</text>
</comment>
<dbReference type="SUPFAM" id="SSF56059">
    <property type="entry name" value="Glutathione synthetase ATP-binding domain-like"/>
    <property type="match status" value="1"/>
</dbReference>
<protein>
    <recommendedName>
        <fullName evidence="3">Phosphoenolpyruvate synthase</fullName>
    </recommendedName>
</protein>
<evidence type="ECO:0000256" key="3">
    <source>
        <dbReference type="ARBA" id="ARBA00021623"/>
    </source>
</evidence>
<comment type="cofactor">
    <cofactor evidence="1">
        <name>Mg(2+)</name>
        <dbReference type="ChEBI" id="CHEBI:18420"/>
    </cofactor>
</comment>
<keyword evidence="4" id="KW-0808">Transferase</keyword>
<dbReference type="InterPro" id="IPR006319">
    <property type="entry name" value="PEP_synth"/>
</dbReference>